<gene>
    <name evidence="5" type="ORF">FHS54_000836</name>
</gene>
<keyword evidence="5" id="KW-0456">Lyase</keyword>
<dbReference type="GO" id="GO:0046872">
    <property type="term" value="F:metal ion binding"/>
    <property type="evidence" value="ECO:0007669"/>
    <property type="project" value="UniProtKB-KW"/>
</dbReference>
<evidence type="ECO:0000313" key="6">
    <source>
        <dbReference type="Proteomes" id="UP000576821"/>
    </source>
</evidence>
<comment type="caution">
    <text evidence="5">The sequence shown here is derived from an EMBL/GenBank/DDBJ whole genome shotgun (WGS) entry which is preliminary data.</text>
</comment>
<keyword evidence="2" id="KW-0325">Glycoprotein</keyword>
<feature type="signal peptide" evidence="4">
    <location>
        <begin position="1"/>
        <end position="28"/>
    </location>
</feature>
<dbReference type="PANTHER" id="PTHR42970">
    <property type="entry name" value="PECTATE LYASE C-RELATED"/>
    <property type="match status" value="1"/>
</dbReference>
<dbReference type="GO" id="GO:0016829">
    <property type="term" value="F:lyase activity"/>
    <property type="evidence" value="ECO:0007669"/>
    <property type="project" value="UniProtKB-KW"/>
</dbReference>
<protein>
    <submittedName>
        <fullName evidence="5">Pectate lyase</fullName>
    </submittedName>
</protein>
<keyword evidence="1" id="KW-0479">Metal-binding</keyword>
<dbReference type="InterPro" id="IPR011050">
    <property type="entry name" value="Pectin_lyase_fold/virulence"/>
</dbReference>
<feature type="region of interest" description="Disordered" evidence="3">
    <location>
        <begin position="391"/>
        <end position="428"/>
    </location>
</feature>
<proteinExistence type="predicted"/>
<evidence type="ECO:0000256" key="1">
    <source>
        <dbReference type="ARBA" id="ARBA00022723"/>
    </source>
</evidence>
<keyword evidence="6" id="KW-1185">Reference proteome</keyword>
<sequence>MRRAVRAGVGLIIPAIIVIAGCSGSTNASQSASQGVKGEQAFPGAVGYGAASKGGRGGRVIAVTSLADSGPGSLRACIDAQGPRVCVFRVAGLIRFATKPPVIRNPYLTIAGQTAPGGGITLAHEGGPLGITPLLIKNTHDVVVRHIRVRNDRIGGDRGSEDNFTIENSERVILDHVSGSWARDELVNGYGDNDWITVSNSIFAEGIPKHDKCALLASDPKGAQHFSFIGNLCAHNGDRNPDINFPPGSCTEVINNVFYNAQSEFAEIWESYGGGPVALIGNSFIAGKNTHAATIGITRNVLGTKGLAKVYIADNQFEGEFVRKSPLIEEAEVTTPPCPVTIAPLPAREAYDQVLREAGAFPRDPFDRRAIDQLRDRKGRIVQQPGVIDEIEPGAAYPDADGDGMDDGWESRNGTDPRRADAWEDADGDGLANLDQFLDVLSRAVMQRSDF</sequence>
<accession>A0A846M137</accession>
<dbReference type="PANTHER" id="PTHR42970:SF1">
    <property type="entry name" value="PECTATE LYASE C-RELATED"/>
    <property type="match status" value="1"/>
</dbReference>
<dbReference type="Proteomes" id="UP000576821">
    <property type="component" value="Unassembled WGS sequence"/>
</dbReference>
<dbReference type="PROSITE" id="PS51257">
    <property type="entry name" value="PROKAR_LIPOPROTEIN"/>
    <property type="match status" value="1"/>
</dbReference>
<reference evidence="5 6" key="1">
    <citation type="submission" date="2020-03" db="EMBL/GenBank/DDBJ databases">
        <title>Genomic Encyclopedia of Type Strains, Phase IV (KMG-IV): sequencing the most valuable type-strain genomes for metagenomic binning, comparative biology and taxonomic classification.</title>
        <authorList>
            <person name="Goeker M."/>
        </authorList>
    </citation>
    <scope>NUCLEOTIDE SEQUENCE [LARGE SCALE GENOMIC DNA]</scope>
    <source>
        <strain evidence="5 6">DSM 21299</strain>
    </source>
</reference>
<dbReference type="InterPro" id="IPR052063">
    <property type="entry name" value="Polysaccharide_Lyase_1"/>
</dbReference>
<evidence type="ECO:0000256" key="2">
    <source>
        <dbReference type="ARBA" id="ARBA00023180"/>
    </source>
</evidence>
<evidence type="ECO:0000313" key="5">
    <source>
        <dbReference type="EMBL" id="NIJ15887.1"/>
    </source>
</evidence>
<dbReference type="EMBL" id="JAASQR010000001">
    <property type="protein sequence ID" value="NIJ15887.1"/>
    <property type="molecule type" value="Genomic_DNA"/>
</dbReference>
<feature type="chain" id="PRO_5032587290" evidence="4">
    <location>
        <begin position="29"/>
        <end position="451"/>
    </location>
</feature>
<dbReference type="InterPro" id="IPR012334">
    <property type="entry name" value="Pectin_lyas_fold"/>
</dbReference>
<dbReference type="RefSeq" id="WP_341785931.1">
    <property type="nucleotide sequence ID" value="NZ_JAASQR010000001.1"/>
</dbReference>
<organism evidence="5 6">
    <name type="scientific">Sphingobium vermicomposti</name>
    <dbReference type="NCBI Taxonomy" id="529005"/>
    <lineage>
        <taxon>Bacteria</taxon>
        <taxon>Pseudomonadati</taxon>
        <taxon>Pseudomonadota</taxon>
        <taxon>Alphaproteobacteria</taxon>
        <taxon>Sphingomonadales</taxon>
        <taxon>Sphingomonadaceae</taxon>
        <taxon>Sphingobium</taxon>
    </lineage>
</organism>
<dbReference type="AlphaFoldDB" id="A0A846M137"/>
<evidence type="ECO:0000256" key="3">
    <source>
        <dbReference type="SAM" id="MobiDB-lite"/>
    </source>
</evidence>
<dbReference type="Gene3D" id="2.160.20.10">
    <property type="entry name" value="Single-stranded right-handed beta-helix, Pectin lyase-like"/>
    <property type="match status" value="1"/>
</dbReference>
<feature type="compositionally biased region" description="Basic and acidic residues" evidence="3">
    <location>
        <begin position="409"/>
        <end position="422"/>
    </location>
</feature>
<dbReference type="SUPFAM" id="SSF51126">
    <property type="entry name" value="Pectin lyase-like"/>
    <property type="match status" value="1"/>
</dbReference>
<name>A0A846M137_9SPHN</name>
<evidence type="ECO:0000256" key="4">
    <source>
        <dbReference type="SAM" id="SignalP"/>
    </source>
</evidence>
<keyword evidence="4" id="KW-0732">Signal</keyword>